<comment type="similarity">
    <text evidence="1">Belongs to the ABC transporter superfamily.</text>
</comment>
<evidence type="ECO:0000256" key="1">
    <source>
        <dbReference type="ARBA" id="ARBA00005417"/>
    </source>
</evidence>
<dbReference type="InterPro" id="IPR050763">
    <property type="entry name" value="ABC_transporter_ATP-binding"/>
</dbReference>
<dbReference type="PROSITE" id="PS50893">
    <property type="entry name" value="ABC_TRANSPORTER_2"/>
    <property type="match status" value="1"/>
</dbReference>
<protein>
    <submittedName>
        <fullName evidence="6">ABC-2 type transport system ATP-binding protein</fullName>
    </submittedName>
</protein>
<dbReference type="SUPFAM" id="SSF52540">
    <property type="entry name" value="P-loop containing nucleoside triphosphate hydrolases"/>
    <property type="match status" value="1"/>
</dbReference>
<dbReference type="SMART" id="SM00382">
    <property type="entry name" value="AAA"/>
    <property type="match status" value="1"/>
</dbReference>
<organism evidence="6 7">
    <name type="scientific">Geomicrobium sediminis</name>
    <dbReference type="NCBI Taxonomy" id="1347788"/>
    <lineage>
        <taxon>Bacteria</taxon>
        <taxon>Bacillati</taxon>
        <taxon>Bacillota</taxon>
        <taxon>Bacilli</taxon>
        <taxon>Bacillales</taxon>
        <taxon>Geomicrobium</taxon>
    </lineage>
</organism>
<sequence length="239" mass="26604">MTYAIEAEGLVKYYGNNQVLHGLNMNVKAGEIFGLIGANGAGKSTTIDCLLGTKKLDQGTVKILRNSPNPKQKSHFEQIGVQFQESAFQNGLTVKEICEITHSLYKNPIDWRTKLADYQLEHHVRSSISTLSGGERQKLCILLATMGQPKLLVLDELTTGLDPIARRQIWNNLRRLNDEGVTILLTSHDMHEIETLCDRILLLKHGNVFMEGTVQEVLSKSGAKSMDDAYLQLTGEGIR</sequence>
<feature type="domain" description="ABC transporter" evidence="5">
    <location>
        <begin position="5"/>
        <end position="230"/>
    </location>
</feature>
<comment type="caution">
    <text evidence="6">The sequence shown here is derived from an EMBL/GenBank/DDBJ whole genome shotgun (WGS) entry which is preliminary data.</text>
</comment>
<dbReference type="EMBL" id="JAFBEC010000002">
    <property type="protein sequence ID" value="MBM7631588.1"/>
    <property type="molecule type" value="Genomic_DNA"/>
</dbReference>
<dbReference type="InterPro" id="IPR017871">
    <property type="entry name" value="ABC_transporter-like_CS"/>
</dbReference>
<evidence type="ECO:0000313" key="6">
    <source>
        <dbReference type="EMBL" id="MBM7631588.1"/>
    </source>
</evidence>
<dbReference type="Pfam" id="PF00005">
    <property type="entry name" value="ABC_tran"/>
    <property type="match status" value="1"/>
</dbReference>
<dbReference type="InterPro" id="IPR027417">
    <property type="entry name" value="P-loop_NTPase"/>
</dbReference>
<dbReference type="Gene3D" id="3.40.50.300">
    <property type="entry name" value="P-loop containing nucleotide triphosphate hydrolases"/>
    <property type="match status" value="1"/>
</dbReference>
<dbReference type="Proteomes" id="UP000741863">
    <property type="component" value="Unassembled WGS sequence"/>
</dbReference>
<evidence type="ECO:0000259" key="5">
    <source>
        <dbReference type="PROSITE" id="PS50893"/>
    </source>
</evidence>
<dbReference type="PANTHER" id="PTHR42711">
    <property type="entry name" value="ABC TRANSPORTER ATP-BINDING PROTEIN"/>
    <property type="match status" value="1"/>
</dbReference>
<dbReference type="InterPro" id="IPR003439">
    <property type="entry name" value="ABC_transporter-like_ATP-bd"/>
</dbReference>
<dbReference type="GO" id="GO:0005524">
    <property type="term" value="F:ATP binding"/>
    <property type="evidence" value="ECO:0007669"/>
    <property type="project" value="UniProtKB-KW"/>
</dbReference>
<dbReference type="RefSeq" id="WP_204695703.1">
    <property type="nucleotide sequence ID" value="NZ_JAFBEC010000002.1"/>
</dbReference>
<reference evidence="6 7" key="1">
    <citation type="submission" date="2021-01" db="EMBL/GenBank/DDBJ databases">
        <title>Genomic Encyclopedia of Type Strains, Phase IV (KMG-IV): sequencing the most valuable type-strain genomes for metagenomic binning, comparative biology and taxonomic classification.</title>
        <authorList>
            <person name="Goeker M."/>
        </authorList>
    </citation>
    <scope>NUCLEOTIDE SEQUENCE [LARGE SCALE GENOMIC DNA]</scope>
    <source>
        <strain evidence="6 7">DSM 25540</strain>
    </source>
</reference>
<name>A0ABS2P9R7_9BACL</name>
<accession>A0ABS2P9R7</accession>
<dbReference type="InterPro" id="IPR003593">
    <property type="entry name" value="AAA+_ATPase"/>
</dbReference>
<keyword evidence="2" id="KW-0813">Transport</keyword>
<evidence type="ECO:0000256" key="3">
    <source>
        <dbReference type="ARBA" id="ARBA00022741"/>
    </source>
</evidence>
<dbReference type="CDD" id="cd03230">
    <property type="entry name" value="ABC_DR_subfamily_A"/>
    <property type="match status" value="1"/>
</dbReference>
<gene>
    <name evidence="6" type="ORF">JOD17_000680</name>
</gene>
<proteinExistence type="inferred from homology"/>
<dbReference type="PANTHER" id="PTHR42711:SF5">
    <property type="entry name" value="ABC TRANSPORTER ATP-BINDING PROTEIN NATA"/>
    <property type="match status" value="1"/>
</dbReference>
<evidence type="ECO:0000313" key="7">
    <source>
        <dbReference type="Proteomes" id="UP000741863"/>
    </source>
</evidence>
<dbReference type="PROSITE" id="PS00211">
    <property type="entry name" value="ABC_TRANSPORTER_1"/>
    <property type="match status" value="1"/>
</dbReference>
<keyword evidence="4 6" id="KW-0067">ATP-binding</keyword>
<evidence type="ECO:0000256" key="4">
    <source>
        <dbReference type="ARBA" id="ARBA00022840"/>
    </source>
</evidence>
<keyword evidence="3" id="KW-0547">Nucleotide-binding</keyword>
<evidence type="ECO:0000256" key="2">
    <source>
        <dbReference type="ARBA" id="ARBA00022448"/>
    </source>
</evidence>
<keyword evidence="7" id="KW-1185">Reference proteome</keyword>